<dbReference type="Gene3D" id="3.40.50.2300">
    <property type="match status" value="2"/>
</dbReference>
<evidence type="ECO:0000256" key="12">
    <source>
        <dbReference type="SAM" id="Phobius"/>
    </source>
</evidence>
<dbReference type="Pfam" id="PF01094">
    <property type="entry name" value="ANF_receptor"/>
    <property type="match status" value="1"/>
</dbReference>
<dbReference type="InterPro" id="IPR017978">
    <property type="entry name" value="GPCR_3_C"/>
</dbReference>
<keyword evidence="15" id="KW-1185">Reference proteome</keyword>
<feature type="transmembrane region" description="Helical" evidence="12">
    <location>
        <begin position="825"/>
        <end position="848"/>
    </location>
</feature>
<feature type="transmembrane region" description="Helical" evidence="12">
    <location>
        <begin position="714"/>
        <end position="737"/>
    </location>
</feature>
<keyword evidence="8 12" id="KW-0472">Membrane</keyword>
<dbReference type="PRINTS" id="PR00592">
    <property type="entry name" value="CASENSINGR"/>
</dbReference>
<feature type="transmembrane region" description="Helical" evidence="12">
    <location>
        <begin position="637"/>
        <end position="657"/>
    </location>
</feature>
<evidence type="ECO:0000256" key="1">
    <source>
        <dbReference type="ARBA" id="ARBA00004651"/>
    </source>
</evidence>
<dbReference type="InterPro" id="IPR038550">
    <property type="entry name" value="GPCR_3_9-Cys_sf"/>
</dbReference>
<dbReference type="InterPro" id="IPR017979">
    <property type="entry name" value="GPCR_3_CS"/>
</dbReference>
<feature type="chain" id="PRO_5027837008" evidence="13">
    <location>
        <begin position="19"/>
        <end position="871"/>
    </location>
</feature>
<comment type="similarity">
    <text evidence="2">Belongs to the G-protein coupled receptor 3 family.</text>
</comment>
<dbReference type="Pfam" id="PF00003">
    <property type="entry name" value="7tm_3"/>
    <property type="match status" value="1"/>
</dbReference>
<keyword evidence="4 12" id="KW-0812">Transmembrane</keyword>
<dbReference type="InterPro" id="IPR011500">
    <property type="entry name" value="GPCR_3_9-Cys_dom"/>
</dbReference>
<keyword evidence="9" id="KW-0675">Receptor</keyword>
<feature type="transmembrane region" description="Helical" evidence="12">
    <location>
        <begin position="669"/>
        <end position="693"/>
    </location>
</feature>
<evidence type="ECO:0000256" key="5">
    <source>
        <dbReference type="ARBA" id="ARBA00022729"/>
    </source>
</evidence>
<organism evidence="15 16">
    <name type="scientific">Microcaecilia unicolor</name>
    <dbReference type="NCBI Taxonomy" id="1415580"/>
    <lineage>
        <taxon>Eukaryota</taxon>
        <taxon>Metazoa</taxon>
        <taxon>Chordata</taxon>
        <taxon>Craniata</taxon>
        <taxon>Vertebrata</taxon>
        <taxon>Euteleostomi</taxon>
        <taxon>Amphibia</taxon>
        <taxon>Gymnophiona</taxon>
        <taxon>Siphonopidae</taxon>
        <taxon>Microcaecilia</taxon>
    </lineage>
</organism>
<dbReference type="FunFam" id="2.10.50.30:FF:000002">
    <property type="entry name" value="Vomeronasal 2 receptor, h1"/>
    <property type="match status" value="1"/>
</dbReference>
<proteinExistence type="inferred from homology"/>
<keyword evidence="10" id="KW-0325">Glycoprotein</keyword>
<dbReference type="RefSeq" id="XP_030053531.1">
    <property type="nucleotide sequence ID" value="XM_030197671.1"/>
</dbReference>
<keyword evidence="6 12" id="KW-1133">Transmembrane helix</keyword>
<dbReference type="PANTHER" id="PTHR24061">
    <property type="entry name" value="CALCIUM-SENSING RECEPTOR-RELATED"/>
    <property type="match status" value="1"/>
</dbReference>
<keyword evidence="7" id="KW-0297">G-protein coupled receptor</keyword>
<reference evidence="16" key="1">
    <citation type="submission" date="2025-08" db="UniProtKB">
        <authorList>
            <consortium name="RefSeq"/>
        </authorList>
    </citation>
    <scope>IDENTIFICATION</scope>
</reference>
<dbReference type="FunFam" id="3.40.50.2300:FF:000125">
    <property type="entry name" value="Vomeronasal 2, receptor 88"/>
    <property type="match status" value="1"/>
</dbReference>
<dbReference type="PROSITE" id="PS50259">
    <property type="entry name" value="G_PROTEIN_RECEP_F3_4"/>
    <property type="match status" value="1"/>
</dbReference>
<protein>
    <submittedName>
        <fullName evidence="16">Extracellular calcium-sensing receptor-like</fullName>
    </submittedName>
</protein>
<dbReference type="InterPro" id="IPR001828">
    <property type="entry name" value="ANF_lig-bd_rcpt"/>
</dbReference>
<evidence type="ECO:0000313" key="15">
    <source>
        <dbReference type="Proteomes" id="UP000515156"/>
    </source>
</evidence>
<dbReference type="PROSITE" id="PS00981">
    <property type="entry name" value="G_PROTEIN_RECEP_F3_3"/>
    <property type="match status" value="1"/>
</dbReference>
<dbReference type="FunFam" id="3.40.50.2300:FF:000475">
    <property type="entry name" value="Olfactory receptor C family, g2"/>
    <property type="match status" value="1"/>
</dbReference>
<comment type="subcellular location">
    <subcellularLocation>
        <location evidence="1">Cell membrane</location>
        <topology evidence="1">Multi-pass membrane protein</topology>
    </subcellularLocation>
</comment>
<evidence type="ECO:0000256" key="2">
    <source>
        <dbReference type="ARBA" id="ARBA00007242"/>
    </source>
</evidence>
<dbReference type="OrthoDB" id="5984008at2759"/>
<evidence type="ECO:0000256" key="4">
    <source>
        <dbReference type="ARBA" id="ARBA00022692"/>
    </source>
</evidence>
<keyword evidence="11" id="KW-0807">Transducer</keyword>
<dbReference type="SUPFAM" id="SSF53822">
    <property type="entry name" value="Periplasmic binding protein-like I"/>
    <property type="match status" value="1"/>
</dbReference>
<dbReference type="KEGG" id="muo:115466450"/>
<evidence type="ECO:0000313" key="16">
    <source>
        <dbReference type="RefSeq" id="XP_030053531.1"/>
    </source>
</evidence>
<evidence type="ECO:0000256" key="10">
    <source>
        <dbReference type="ARBA" id="ARBA00023180"/>
    </source>
</evidence>
<feature type="domain" description="G-protein coupled receptors family 3 profile" evidence="14">
    <location>
        <begin position="599"/>
        <end position="863"/>
    </location>
</feature>
<dbReference type="PANTHER" id="PTHR24061:SF0">
    <property type="entry name" value="C-FAMILY ODORANT RECEPTOR OLFCT1"/>
    <property type="match status" value="1"/>
</dbReference>
<feature type="signal peptide" evidence="13">
    <location>
        <begin position="1"/>
        <end position="18"/>
    </location>
</feature>
<accession>A0A6P7XJZ4</accession>
<evidence type="ECO:0000256" key="11">
    <source>
        <dbReference type="ARBA" id="ARBA00023224"/>
    </source>
</evidence>
<gene>
    <name evidence="16" type="primary">LOC115466450</name>
</gene>
<sequence length="871" mass="97903">MMLVALTYFLIFLIPVYNSSEINCQLSSINLTGYIKQGDVLIGGMFPVHNFQIYPPILFTEVPRVQFCSTLQFNMFQYMQAMVFALEEINQNASLLPNVTLGFWIYDSCDSQTRSLQGTMWQLTRHKTPIPNYTCRGTSPLAVVIGDSKSFMSIPMAQLLGVYKHAQISYASSVAALSDKSQFPSFFRTTVSSEYLPLAITRLITFFGWTWIGILAEDSDYGLIGSQMLKEELMKVEICVAFYETVSPYYSQEKIQRIVEVVKKTTARVIMAFSTASNLYPVMLAIAKSDISGKIWIATESWASHAIFNKKEFLNTLKGTIGFAVPAGNIPKFKEYLYDLHPLKTTADIFVQSFWEEAFGCRWPDPNIDQVSLQEGSRTGNLCTGKEDLRTLDIQFFDMTNLRRVYNVYNAVYVVAHALHALYSCEPGKGPFINSSCADIKHFKPRQLLHYIWKVRFQNTVGQEMFFDRNGNPPTSFDILNWHLPSSGSFVYVNIGHYDFGVSMGQDITINTSAIMWSEGHVQAPISVCSNSCGPGYRKTILEGQPVCCFDCIPCSEAEFSNHTDATECIKCPDDQWPTKRRDGCQKKFIEFLSYREPLGIALAVISILGSLFSVSILIIFIGNCHTPVVKANNRELSYLLLLALVLCFGCSLVFIVRPTTPTCMVRQIAFGIVFVICISCLLAKTIMVIIAFRATKPNSNLRSWLGSRLPNTMMFSCSMVQVFICVTWLIMGPPFSQMNMKSQMGKIIIECNVGSLTLFWCMLGYLGLLATVSFIVAFLARKLPDSFNEAKFITFSMLIFAAVWLSFIPAYLSTTGKYTVAVEIFAILSSSAGLLACIFFPKCYIILMRPEMNTKEFIMGKTTGNLQKIK</sequence>
<evidence type="ECO:0000256" key="7">
    <source>
        <dbReference type="ARBA" id="ARBA00023040"/>
    </source>
</evidence>
<keyword evidence="5 13" id="KW-0732">Signal</keyword>
<evidence type="ECO:0000256" key="3">
    <source>
        <dbReference type="ARBA" id="ARBA00022475"/>
    </source>
</evidence>
<evidence type="ECO:0000256" key="8">
    <source>
        <dbReference type="ARBA" id="ARBA00023136"/>
    </source>
</evidence>
<dbReference type="GO" id="GO:0005886">
    <property type="term" value="C:plasma membrane"/>
    <property type="evidence" value="ECO:0007669"/>
    <property type="project" value="UniProtKB-SubCell"/>
</dbReference>
<feature type="transmembrane region" description="Helical" evidence="12">
    <location>
        <begin position="793"/>
        <end position="813"/>
    </location>
</feature>
<dbReference type="AlphaFoldDB" id="A0A6P7XJZ4"/>
<dbReference type="PRINTS" id="PR00248">
    <property type="entry name" value="GPCRMGR"/>
</dbReference>
<evidence type="ECO:0000259" key="14">
    <source>
        <dbReference type="PROSITE" id="PS50259"/>
    </source>
</evidence>
<dbReference type="Proteomes" id="UP000515156">
    <property type="component" value="Chromosome 3"/>
</dbReference>
<dbReference type="InParanoid" id="A0A6P7XJZ4"/>
<dbReference type="GO" id="GO:0004930">
    <property type="term" value="F:G protein-coupled receptor activity"/>
    <property type="evidence" value="ECO:0007669"/>
    <property type="project" value="UniProtKB-KW"/>
</dbReference>
<dbReference type="PROSITE" id="PS00980">
    <property type="entry name" value="G_PROTEIN_RECEP_F3_2"/>
    <property type="match status" value="1"/>
</dbReference>
<dbReference type="InterPro" id="IPR028082">
    <property type="entry name" value="Peripla_BP_I"/>
</dbReference>
<keyword evidence="3" id="KW-1003">Cell membrane</keyword>
<evidence type="ECO:0000256" key="9">
    <source>
        <dbReference type="ARBA" id="ARBA00023170"/>
    </source>
</evidence>
<evidence type="ECO:0000256" key="13">
    <source>
        <dbReference type="SAM" id="SignalP"/>
    </source>
</evidence>
<evidence type="ECO:0000256" key="6">
    <source>
        <dbReference type="ARBA" id="ARBA00022989"/>
    </source>
</evidence>
<dbReference type="Gene3D" id="2.10.50.30">
    <property type="entry name" value="GPCR, family 3, nine cysteines domain"/>
    <property type="match status" value="1"/>
</dbReference>
<dbReference type="GeneID" id="115466450"/>
<name>A0A6P7XJZ4_9AMPH</name>
<dbReference type="InterPro" id="IPR000337">
    <property type="entry name" value="GPCR_3"/>
</dbReference>
<feature type="transmembrane region" description="Helical" evidence="12">
    <location>
        <begin position="599"/>
        <end position="625"/>
    </location>
</feature>
<feature type="transmembrane region" description="Helical" evidence="12">
    <location>
        <begin position="757"/>
        <end position="781"/>
    </location>
</feature>
<dbReference type="CDD" id="cd15283">
    <property type="entry name" value="7tmC_V2R_pheromone"/>
    <property type="match status" value="1"/>
</dbReference>
<dbReference type="Pfam" id="PF07562">
    <property type="entry name" value="NCD3G"/>
    <property type="match status" value="1"/>
</dbReference>
<dbReference type="InterPro" id="IPR000068">
    <property type="entry name" value="GPCR_3_Ca_sens_rcpt-rel"/>
</dbReference>